<evidence type="ECO:0000256" key="2">
    <source>
        <dbReference type="ARBA" id="ARBA00022617"/>
    </source>
</evidence>
<evidence type="ECO:0000256" key="3">
    <source>
        <dbReference type="ARBA" id="ARBA00022723"/>
    </source>
</evidence>
<dbReference type="SUPFAM" id="SSF55124">
    <property type="entry name" value="Nitrite/Sulfite reductase N-terminal domain-like"/>
    <property type="match status" value="2"/>
</dbReference>
<evidence type="ECO:0000256" key="1">
    <source>
        <dbReference type="ARBA" id="ARBA00022485"/>
    </source>
</evidence>
<evidence type="ECO:0000313" key="10">
    <source>
        <dbReference type="Proteomes" id="UP001272515"/>
    </source>
</evidence>
<dbReference type="EC" id="1.8.7.1" evidence="9"/>
<accession>A0ABU3Z890</accession>
<evidence type="ECO:0000313" key="9">
    <source>
        <dbReference type="EMBL" id="MDV5088128.1"/>
    </source>
</evidence>
<dbReference type="GO" id="GO:0050311">
    <property type="term" value="F:sulfite reductase (ferredoxin) activity"/>
    <property type="evidence" value="ECO:0007669"/>
    <property type="project" value="UniProtKB-EC"/>
</dbReference>
<keyword evidence="2" id="KW-0349">Heme</keyword>
<organism evidence="9 10">
    <name type="scientific">Veillonella absiana</name>
    <dbReference type="NCBI Taxonomy" id="3079305"/>
    <lineage>
        <taxon>Bacteria</taxon>
        <taxon>Bacillati</taxon>
        <taxon>Bacillota</taxon>
        <taxon>Negativicutes</taxon>
        <taxon>Veillonellales</taxon>
        <taxon>Veillonellaceae</taxon>
        <taxon>Veillonella</taxon>
    </lineage>
</organism>
<dbReference type="InterPro" id="IPR036136">
    <property type="entry name" value="Nit/Sulf_reduc_fer-like_dom_sf"/>
</dbReference>
<keyword evidence="10" id="KW-1185">Reference proteome</keyword>
<dbReference type="RefSeq" id="WP_317329801.1">
    <property type="nucleotide sequence ID" value="NZ_JAWJZA010000002.1"/>
</dbReference>
<dbReference type="InterPro" id="IPR006067">
    <property type="entry name" value="NO2/SO3_Rdtase_4Fe4S_dom"/>
</dbReference>
<dbReference type="PANTHER" id="PTHR32439:SF9">
    <property type="entry name" value="BLR3264 PROTEIN"/>
    <property type="match status" value="1"/>
</dbReference>
<sequence length="518" mass="58073">MISEDIKYKLMSDFSDFQNITRKFYNKEISVAEYKGLSGKFGSYAERGGNSSMCRWRFEGGRILPDQMKFMSDMIRRYDLGHMHFTMGQSIQFHRLNGETVLALYEACSEHGIYNRGAGGDNPTNLAASVLRGIDPHETFDISPYVSALSDYMIEQVPYLKLPRKFKVAIDNGIDDAPHATMKDFGFHLTANGTFDVYACGGIGPSPQMGIKVGEDVAPVDILYYVKAMFMVFMNYGNYKQHSKARSRFLPEFMGGQEKFLSVYHETLDMVKEMEQLTINPADYAVPISKVGAVDDAVLNYRIGKQKQEGLYYVEYHPAAGFVEVPHFLDALEYASGLHQVEMRLTPDQSVYIINLTADEAREMVKLLPISAENTFESSISCVGNTICQIGIQDSNGLLNSIFRHLKANDVDTSKLPRLYVSGCPHSCGVHQIGTIGFHGSVKMVDKKPQPGFALMDGGSDEIGTEQFGKMIATIEAVRIPLFIEELANILNSNDAVDYATWRKEHNDEYMALVEKYN</sequence>
<name>A0ABU3Z890_9FIRM</name>
<keyword evidence="1" id="KW-0004">4Fe-4S</keyword>
<evidence type="ECO:0000259" key="7">
    <source>
        <dbReference type="Pfam" id="PF01077"/>
    </source>
</evidence>
<dbReference type="InterPro" id="IPR005117">
    <property type="entry name" value="NiRdtase/SiRdtase_haem-b_fer"/>
</dbReference>
<keyword evidence="4 9" id="KW-0560">Oxidoreductase</keyword>
<dbReference type="InterPro" id="IPR045854">
    <property type="entry name" value="NO2/SO3_Rdtase_4Fe4S_sf"/>
</dbReference>
<keyword evidence="3" id="KW-0479">Metal-binding</keyword>
<keyword evidence="5" id="KW-0408">Iron</keyword>
<keyword evidence="6" id="KW-0411">Iron-sulfur</keyword>
<dbReference type="Pfam" id="PF01077">
    <property type="entry name" value="NIR_SIR"/>
    <property type="match status" value="1"/>
</dbReference>
<proteinExistence type="predicted"/>
<dbReference type="Proteomes" id="UP001272515">
    <property type="component" value="Unassembled WGS sequence"/>
</dbReference>
<feature type="domain" description="Nitrite/Sulfite reductase ferredoxin-like" evidence="8">
    <location>
        <begin position="47"/>
        <end position="108"/>
    </location>
</feature>
<dbReference type="SUPFAM" id="SSF56014">
    <property type="entry name" value="Nitrite and sulphite reductase 4Fe-4S domain-like"/>
    <property type="match status" value="2"/>
</dbReference>
<comment type="caution">
    <text evidence="9">The sequence shown here is derived from an EMBL/GenBank/DDBJ whole genome shotgun (WGS) entry which is preliminary data.</text>
</comment>
<protein>
    <submittedName>
        <fullName evidence="9">Nitrite/sulfite reductase</fullName>
        <ecNumber evidence="9">1.8.7.1</ecNumber>
    </submittedName>
</protein>
<reference evidence="9 10" key="1">
    <citation type="submission" date="2023-10" db="EMBL/GenBank/DDBJ databases">
        <title>Veillonella sp. nov., isolated from a pig farm feces dump.</title>
        <authorList>
            <person name="Chang Y.-H."/>
        </authorList>
    </citation>
    <scope>NUCLEOTIDE SEQUENCE [LARGE SCALE GENOMIC DNA]</scope>
    <source>
        <strain evidence="9 10">YH-vei2233</strain>
    </source>
</reference>
<dbReference type="Gene3D" id="3.90.480.10">
    <property type="entry name" value="Sulfite Reductase Hemoprotein,Domain 2"/>
    <property type="match status" value="1"/>
</dbReference>
<evidence type="ECO:0000259" key="8">
    <source>
        <dbReference type="Pfam" id="PF03460"/>
    </source>
</evidence>
<dbReference type="InterPro" id="IPR006066">
    <property type="entry name" value="NO2/SO3_Rdtase_FeS/sirohaem_BS"/>
</dbReference>
<dbReference type="PRINTS" id="PR00397">
    <property type="entry name" value="SIROHAEM"/>
</dbReference>
<dbReference type="Pfam" id="PF03460">
    <property type="entry name" value="NIR_SIR_ferr"/>
    <property type="match status" value="1"/>
</dbReference>
<evidence type="ECO:0000256" key="4">
    <source>
        <dbReference type="ARBA" id="ARBA00023002"/>
    </source>
</evidence>
<evidence type="ECO:0000256" key="5">
    <source>
        <dbReference type="ARBA" id="ARBA00023004"/>
    </source>
</evidence>
<dbReference type="PANTHER" id="PTHR32439">
    <property type="entry name" value="FERREDOXIN--NITRITE REDUCTASE, CHLOROPLASTIC"/>
    <property type="match status" value="1"/>
</dbReference>
<dbReference type="Gene3D" id="3.30.413.10">
    <property type="entry name" value="Sulfite Reductase Hemoprotein, domain 1"/>
    <property type="match status" value="2"/>
</dbReference>
<dbReference type="InterPro" id="IPR051329">
    <property type="entry name" value="NIR_SIR_4Fe-4S"/>
</dbReference>
<dbReference type="EMBL" id="JAWJZB010000004">
    <property type="protein sequence ID" value="MDV5088128.1"/>
    <property type="molecule type" value="Genomic_DNA"/>
</dbReference>
<feature type="domain" description="Nitrite/sulphite reductase 4Fe-4S" evidence="7">
    <location>
        <begin position="120"/>
        <end position="267"/>
    </location>
</feature>
<gene>
    <name evidence="9" type="ORF">RVY80_04600</name>
</gene>
<evidence type="ECO:0000256" key="6">
    <source>
        <dbReference type="ARBA" id="ARBA00023014"/>
    </source>
</evidence>